<dbReference type="SUPFAM" id="SSF52058">
    <property type="entry name" value="L domain-like"/>
    <property type="match status" value="2"/>
</dbReference>
<feature type="compositionally biased region" description="Basic and acidic residues" evidence="1">
    <location>
        <begin position="319"/>
        <end position="328"/>
    </location>
</feature>
<dbReference type="PANTHER" id="PTHR46652:SF3">
    <property type="entry name" value="LEUCINE-RICH REPEAT-CONTAINING PROTEIN 9"/>
    <property type="match status" value="1"/>
</dbReference>
<dbReference type="SMART" id="SM00369">
    <property type="entry name" value="LRR_TYP"/>
    <property type="match status" value="13"/>
</dbReference>
<dbReference type="InterPro" id="IPR001611">
    <property type="entry name" value="Leu-rich_rpt"/>
</dbReference>
<dbReference type="EMBL" id="CAIIXF020000008">
    <property type="protein sequence ID" value="CAH1791753.1"/>
    <property type="molecule type" value="Genomic_DNA"/>
</dbReference>
<feature type="compositionally biased region" description="Polar residues" evidence="1">
    <location>
        <begin position="1470"/>
        <end position="1499"/>
    </location>
</feature>
<dbReference type="PROSITE" id="PS51450">
    <property type="entry name" value="LRR"/>
    <property type="match status" value="14"/>
</dbReference>
<proteinExistence type="predicted"/>
<dbReference type="SMART" id="SM00364">
    <property type="entry name" value="LRR_BAC"/>
    <property type="match status" value="8"/>
</dbReference>
<dbReference type="SUPFAM" id="SSF52075">
    <property type="entry name" value="Outer arm dynein light chain 1"/>
    <property type="match status" value="2"/>
</dbReference>
<reference evidence="2" key="1">
    <citation type="submission" date="2022-03" db="EMBL/GenBank/DDBJ databases">
        <authorList>
            <person name="Martin C."/>
        </authorList>
    </citation>
    <scope>NUCLEOTIDE SEQUENCE</scope>
</reference>
<dbReference type="InterPro" id="IPR032675">
    <property type="entry name" value="LRR_dom_sf"/>
</dbReference>
<dbReference type="InterPro" id="IPR003591">
    <property type="entry name" value="Leu-rich_rpt_typical-subtyp"/>
</dbReference>
<dbReference type="Gene3D" id="3.80.10.10">
    <property type="entry name" value="Ribonuclease Inhibitor"/>
    <property type="match status" value="7"/>
</dbReference>
<feature type="region of interest" description="Disordered" evidence="1">
    <location>
        <begin position="1446"/>
        <end position="1520"/>
    </location>
</feature>
<accession>A0A8J1U696</accession>
<name>A0A8J1U696_OWEFU</name>
<sequence length="1520" mass="172985">MTTVHMSKQEEEDAVKEMCTNNGLSYDNLAKDAGSVHFLDVFFNNFTKMVGMHYFTNLTKLCIIGQNIQTIEGLGAMKKLRELWVCETHLKTISGLGNCKLLNRLYLYDNRLTKIENLDNLTMLEYLWLNDNQIRNIDGTSCLTRLKELNIADNKIEKLGHSLDSNLKLENLNLSGNKIYSFKDLTHLQRLPNLKHLGLKDPGYAANPVCLLCNYSTHVLYHLPKLEVLDTHDVSSKTLRELAETTVVKKKMYYNMRVKTMRRNMSKIVTSLNSACDELLKIPHERLKTLIYNMKEIERLSSEFRQCQENEGGNESGTESEKDAKEAEAADSSKLIVDYKKKNDFIQERTKKWYKKCEELQYYFNEALGKLRQVTELTINRLVAELETGGNVRFEDGMASDVWFKSCHDLILSRFCAADYKDRGIYGVRIHRITRVHNRILRSKFDDKLSTLLDDDDNYLPTTRSDSYKKKLEYLFWKWDPELPGGLNEPARLLEEGFMDADTYKQLGKDGAVPLTNSLTIADQHRIEYLTKQAKNKPYQDTCPYRHGVLVVAKVYLGKSEKAATSDNNKLIFSSNYKDVETVYRPRTQVDKVATNSGGHVDMSDSGKTQAALIAGSTTTSTTSCDCLSRQCEWFVFDHEMVLPEYVIDFEYITRFKPKNPFMGIVDGDSDTLDVKGLVNTGAVDDSNDDDILNMTPQVKTRPRIVQLTDETILKHCNVHSLLDIVELNLHGNGLTRLKNLASLPQLRKLIVSFNELMKLDDITHLGLEYVDASHNKIMTLDGMKGMTKLKHLDLSWNLLHSTREELSILRKHTPHLEFLNTLHNRWQKEDGLRLRAIGRLKSLQMLDGTPVIESENTAALRMAAGSRISQVSLLAQSRTDQSRPRSLSLNSYAQVLAQTSRHKPDRVGEQDNLWYSKVTTLNLDGQHISKLSNLERLENLKWASFNDNDITKIEGLDACVNLEELSLDKNCISRVENLGKLTKLRRLSLSENYISTLENAGLEKLVHLHCLAVDNNKLTTLLGLHRVSTLIELYIGNNNITNIREIFHLKNLNNFVILDLYGNPVGQSTTNYRLFVIYHLRTLKALDGIAIESSEANNARDMFGGRLTQDFVAEKLGHSNFTHVRELDFPSCSVRTVDLGSLEQFVNLRSVNLEQNNLTNFSGLIYLVNLRVLCLNNNHIECIVPRPKQPSQGAGANRQKGSQVMSSILNPEQYTPILENLEVLHLGHNGIKDLGALQLSRLSSLKALFLQGNEISKIDGLEGLQDLRELVLDRNKIKCVSEESFINQWNLQELHMEENRIKELSNMACLENLQRLYLGMNRIQDISELEKLEVLPNMIELSVVSNAVSRRLLHRPMLVYRMPNLMIIDGIAVTDEERTKAELYFMEQQAPQATTTMETVLPGIGQYKMQIPVKVTNMQLAQPPEKPWPTYTTATGEEVMIQPTEQVPPPALPRGANRRRAGNRPNEAMMSSSNNVRQGAGNMQQFSAGRGNYSNTDYGHQDNRYGIYHRGNIGGNQRR</sequence>
<gene>
    <name evidence="2" type="ORF">OFUS_LOCUS16805</name>
</gene>
<evidence type="ECO:0000313" key="2">
    <source>
        <dbReference type="EMBL" id="CAH1791753.1"/>
    </source>
</evidence>
<comment type="caution">
    <text evidence="2">The sequence shown here is derived from an EMBL/GenBank/DDBJ whole genome shotgun (WGS) entry which is preliminary data.</text>
</comment>
<dbReference type="OrthoDB" id="1517790at2759"/>
<organism evidence="2 3">
    <name type="scientific">Owenia fusiformis</name>
    <name type="common">Polychaete worm</name>
    <dbReference type="NCBI Taxonomy" id="6347"/>
    <lineage>
        <taxon>Eukaryota</taxon>
        <taxon>Metazoa</taxon>
        <taxon>Spiralia</taxon>
        <taxon>Lophotrochozoa</taxon>
        <taxon>Annelida</taxon>
        <taxon>Polychaeta</taxon>
        <taxon>Sedentaria</taxon>
        <taxon>Canalipalpata</taxon>
        <taxon>Sabellida</taxon>
        <taxon>Oweniida</taxon>
        <taxon>Oweniidae</taxon>
        <taxon>Owenia</taxon>
    </lineage>
</organism>
<evidence type="ECO:0000256" key="1">
    <source>
        <dbReference type="SAM" id="MobiDB-lite"/>
    </source>
</evidence>
<dbReference type="Pfam" id="PF14580">
    <property type="entry name" value="LRR_9"/>
    <property type="match status" value="3"/>
</dbReference>
<evidence type="ECO:0000313" key="3">
    <source>
        <dbReference type="Proteomes" id="UP000749559"/>
    </source>
</evidence>
<dbReference type="SMART" id="SM00365">
    <property type="entry name" value="LRR_SD22"/>
    <property type="match status" value="18"/>
</dbReference>
<dbReference type="Proteomes" id="UP000749559">
    <property type="component" value="Unassembled WGS sequence"/>
</dbReference>
<dbReference type="InterPro" id="IPR050836">
    <property type="entry name" value="SDS22/Internalin_LRR"/>
</dbReference>
<dbReference type="PANTHER" id="PTHR46652">
    <property type="entry name" value="LEUCINE-RICH REPEAT AND IQ DOMAIN-CONTAINING PROTEIN 1-RELATED"/>
    <property type="match status" value="1"/>
</dbReference>
<keyword evidence="3" id="KW-1185">Reference proteome</keyword>
<feature type="region of interest" description="Disordered" evidence="1">
    <location>
        <begin position="306"/>
        <end position="329"/>
    </location>
</feature>
<protein>
    <submittedName>
        <fullName evidence="2">Uncharacterized protein</fullName>
    </submittedName>
</protein>